<keyword evidence="3" id="KW-1185">Reference proteome</keyword>
<dbReference type="InterPro" id="IPR015424">
    <property type="entry name" value="PyrdxlP-dep_Trfase"/>
</dbReference>
<accession>A0ABV5VUA5</accession>
<keyword evidence="2" id="KW-0808">Transferase</keyword>
<dbReference type="EMBL" id="JBHMAG010000007">
    <property type="protein sequence ID" value="MFB9751891.1"/>
    <property type="molecule type" value="Genomic_DNA"/>
</dbReference>
<reference evidence="2 3" key="1">
    <citation type="submission" date="2024-09" db="EMBL/GenBank/DDBJ databases">
        <authorList>
            <person name="Sun Q."/>
            <person name="Mori K."/>
        </authorList>
    </citation>
    <scope>NUCLEOTIDE SEQUENCE [LARGE SCALE GENOMIC DNA]</scope>
    <source>
        <strain evidence="2 3">JCM 12520</strain>
    </source>
</reference>
<organism evidence="2 3">
    <name type="scientific">Paenibacillus hodogayensis</name>
    <dbReference type="NCBI Taxonomy" id="279208"/>
    <lineage>
        <taxon>Bacteria</taxon>
        <taxon>Bacillati</taxon>
        <taxon>Bacillota</taxon>
        <taxon>Bacilli</taxon>
        <taxon>Bacillales</taxon>
        <taxon>Paenibacillaceae</taxon>
        <taxon>Paenibacillus</taxon>
    </lineage>
</organism>
<dbReference type="PANTHER" id="PTHR43586:SF15">
    <property type="entry name" value="BLR3095 PROTEIN"/>
    <property type="match status" value="1"/>
</dbReference>
<evidence type="ECO:0000259" key="1">
    <source>
        <dbReference type="Pfam" id="PF00266"/>
    </source>
</evidence>
<keyword evidence="2" id="KW-0032">Aminotransferase</keyword>
<dbReference type="InterPro" id="IPR000192">
    <property type="entry name" value="Aminotrans_V_dom"/>
</dbReference>
<dbReference type="Gene3D" id="3.40.640.10">
    <property type="entry name" value="Type I PLP-dependent aspartate aminotransferase-like (Major domain)"/>
    <property type="match status" value="1"/>
</dbReference>
<evidence type="ECO:0000313" key="2">
    <source>
        <dbReference type="EMBL" id="MFB9751891.1"/>
    </source>
</evidence>
<dbReference type="GO" id="GO:0008483">
    <property type="term" value="F:transaminase activity"/>
    <property type="evidence" value="ECO:0007669"/>
    <property type="project" value="UniProtKB-KW"/>
</dbReference>
<dbReference type="Pfam" id="PF00266">
    <property type="entry name" value="Aminotran_5"/>
    <property type="match status" value="1"/>
</dbReference>
<dbReference type="InterPro" id="IPR015422">
    <property type="entry name" value="PyrdxlP-dep_Trfase_small"/>
</dbReference>
<dbReference type="Proteomes" id="UP001589619">
    <property type="component" value="Unassembled WGS sequence"/>
</dbReference>
<comment type="caution">
    <text evidence="2">The sequence shown here is derived from an EMBL/GenBank/DDBJ whole genome shotgun (WGS) entry which is preliminary data.</text>
</comment>
<sequence length="377" mass="41387">MEALIERSAFIGLEQATWFFGGAESPPLAGMRDAVLAYVANRSKGPVGRKLNSEVEQACRDNLAVMLQGSQEQIALLSNASEAISAIASSIGLKPGDNVVIHDLEFPSGVLPWLALKSAGVEVRVVASRAWRVSAEELLAMVDGNTRMVVTSHVSYLSGARIDCAKLYRELKQTNALLLLDATQSLGVVPVRINDADFIVASSYKWLMAGHGGGVLAINPERASQLMPRSAGWRSVEDMFSDTRFEHFRFLPDARRFEGGYPAYPMLYAMKASTDLLLSVGIERIERHVLELGAELIEGMKRIGYKPMTPERPEERAGNISFVCEDGERYADELLKRGTYVWGGDGRLRASIHLYNNSDDVARLVGQLEVIAREQAS</sequence>
<gene>
    <name evidence="2" type="ORF">ACFFNY_09940</name>
</gene>
<protein>
    <submittedName>
        <fullName evidence="2">Aminotransferase class V-fold PLP-dependent enzyme</fullName>
    </submittedName>
</protein>
<dbReference type="Gene3D" id="3.90.1150.10">
    <property type="entry name" value="Aspartate Aminotransferase, domain 1"/>
    <property type="match status" value="1"/>
</dbReference>
<dbReference type="PANTHER" id="PTHR43586">
    <property type="entry name" value="CYSTEINE DESULFURASE"/>
    <property type="match status" value="1"/>
</dbReference>
<dbReference type="RefSeq" id="WP_344912856.1">
    <property type="nucleotide sequence ID" value="NZ_BAAAYO010000010.1"/>
</dbReference>
<feature type="domain" description="Aminotransferase class V" evidence="1">
    <location>
        <begin position="47"/>
        <end position="364"/>
    </location>
</feature>
<dbReference type="InterPro" id="IPR015421">
    <property type="entry name" value="PyrdxlP-dep_Trfase_major"/>
</dbReference>
<name>A0ABV5VUA5_9BACL</name>
<proteinExistence type="predicted"/>
<evidence type="ECO:0000313" key="3">
    <source>
        <dbReference type="Proteomes" id="UP001589619"/>
    </source>
</evidence>
<dbReference type="SUPFAM" id="SSF53383">
    <property type="entry name" value="PLP-dependent transferases"/>
    <property type="match status" value="1"/>
</dbReference>